<dbReference type="Proteomes" id="UP001633002">
    <property type="component" value="Unassembled WGS sequence"/>
</dbReference>
<organism evidence="3 4">
    <name type="scientific">Riccia sorocarpa</name>
    <dbReference type="NCBI Taxonomy" id="122646"/>
    <lineage>
        <taxon>Eukaryota</taxon>
        <taxon>Viridiplantae</taxon>
        <taxon>Streptophyta</taxon>
        <taxon>Embryophyta</taxon>
        <taxon>Marchantiophyta</taxon>
        <taxon>Marchantiopsida</taxon>
        <taxon>Marchantiidae</taxon>
        <taxon>Marchantiales</taxon>
        <taxon>Ricciaceae</taxon>
        <taxon>Riccia</taxon>
    </lineage>
</organism>
<dbReference type="PANTHER" id="PTHR33321:SF12">
    <property type="entry name" value="PLANT BASIC SECRETORY PROTEIN (BSP) FAMILY PROTEIN"/>
    <property type="match status" value="1"/>
</dbReference>
<name>A0ABD3I6T8_9MARC</name>
<feature type="chain" id="PRO_5044724751" evidence="1">
    <location>
        <begin position="33"/>
        <end position="240"/>
    </location>
</feature>
<dbReference type="EMBL" id="JBJQOH010000001">
    <property type="protein sequence ID" value="KAL3699265.1"/>
    <property type="molecule type" value="Genomic_DNA"/>
</dbReference>
<keyword evidence="4" id="KW-1185">Reference proteome</keyword>
<dbReference type="InterPro" id="IPR007541">
    <property type="entry name" value="Uncharacterised_BSP"/>
</dbReference>
<protein>
    <submittedName>
        <fullName evidence="3">Uncharacterized protein</fullName>
    </submittedName>
</protein>
<sequence>MRLRPAQFQKTHLRVSAVLYVVFLLSSCRAAAYDTTFTAENRAHNTSGGKRFDNEIGVAWTVNMLQEVKPFIIKTFSLSPEKERDLVPWYLEDFDGAAYSINNEIHVSAGWLNGLAEPGDSSTLKFELQGVMYHEMTHIWQNNLGDYAGDQYFRGVIEGIATWMELVAGFGIDPKVKGGNWYDGYTNTAHFLDWIESTKIDSFVNRLNQKMGLEQWRNDFFLEITGTDVDSLWSEYQASY</sequence>
<evidence type="ECO:0000313" key="3">
    <source>
        <dbReference type="EMBL" id="KAL3699276.1"/>
    </source>
</evidence>
<evidence type="ECO:0000313" key="4">
    <source>
        <dbReference type="Proteomes" id="UP001633002"/>
    </source>
</evidence>
<dbReference type="AlphaFoldDB" id="A0ABD3I6T8"/>
<comment type="caution">
    <text evidence="3">The sequence shown here is derived from an EMBL/GenBank/DDBJ whole genome shotgun (WGS) entry which is preliminary data.</text>
</comment>
<keyword evidence="1" id="KW-0732">Signal</keyword>
<dbReference type="Pfam" id="PF04450">
    <property type="entry name" value="BSP"/>
    <property type="match status" value="1"/>
</dbReference>
<accession>A0ABD3I6T8</accession>
<reference evidence="3 4" key="1">
    <citation type="submission" date="2024-09" db="EMBL/GenBank/DDBJ databases">
        <title>Chromosome-scale assembly of Riccia sorocarpa.</title>
        <authorList>
            <person name="Paukszto L."/>
        </authorList>
    </citation>
    <scope>NUCLEOTIDE SEQUENCE [LARGE SCALE GENOMIC DNA]</scope>
    <source>
        <strain evidence="3">LP-2024</strain>
        <tissue evidence="3">Aerial parts of the thallus</tissue>
    </source>
</reference>
<evidence type="ECO:0000313" key="2">
    <source>
        <dbReference type="EMBL" id="KAL3699265.1"/>
    </source>
</evidence>
<feature type="signal peptide" evidence="1">
    <location>
        <begin position="1"/>
        <end position="32"/>
    </location>
</feature>
<proteinExistence type="predicted"/>
<dbReference type="EMBL" id="JBJQOH010000001">
    <property type="protein sequence ID" value="KAL3699276.1"/>
    <property type="molecule type" value="Genomic_DNA"/>
</dbReference>
<dbReference type="PANTHER" id="PTHR33321">
    <property type="match status" value="1"/>
</dbReference>
<dbReference type="PROSITE" id="PS51257">
    <property type="entry name" value="PROKAR_LIPOPROTEIN"/>
    <property type="match status" value="1"/>
</dbReference>
<gene>
    <name evidence="2" type="ORF">R1sor_017287</name>
    <name evidence="3" type="ORF">R1sor_017298</name>
</gene>
<evidence type="ECO:0000256" key="1">
    <source>
        <dbReference type="SAM" id="SignalP"/>
    </source>
</evidence>